<dbReference type="GO" id="GO:0008757">
    <property type="term" value="F:S-adenosylmethionine-dependent methyltransferase activity"/>
    <property type="evidence" value="ECO:0007669"/>
    <property type="project" value="InterPro"/>
</dbReference>
<dbReference type="Proteomes" id="UP000178999">
    <property type="component" value="Unassembled WGS sequence"/>
</dbReference>
<feature type="domain" description="Methyltransferase type 11" evidence="2">
    <location>
        <begin position="31"/>
        <end position="123"/>
    </location>
</feature>
<dbReference type="CDD" id="cd02440">
    <property type="entry name" value="AdoMet_MTases"/>
    <property type="match status" value="1"/>
</dbReference>
<protein>
    <recommendedName>
        <fullName evidence="2">Methyltransferase type 11 domain-containing protein</fullName>
    </recommendedName>
</protein>
<proteinExistence type="predicted"/>
<comment type="caution">
    <text evidence="3">The sequence shown here is derived from an EMBL/GenBank/DDBJ whole genome shotgun (WGS) entry which is preliminary data.</text>
</comment>
<evidence type="ECO:0000259" key="2">
    <source>
        <dbReference type="Pfam" id="PF08241"/>
    </source>
</evidence>
<evidence type="ECO:0000256" key="1">
    <source>
        <dbReference type="ARBA" id="ARBA00022679"/>
    </source>
</evidence>
<dbReference type="InterPro" id="IPR013216">
    <property type="entry name" value="Methyltransf_11"/>
</dbReference>
<dbReference type="Gene3D" id="3.40.50.150">
    <property type="entry name" value="Vaccinia Virus protein VP39"/>
    <property type="match status" value="1"/>
</dbReference>
<dbReference type="AlphaFoldDB" id="A0A1F8CUM9"/>
<dbReference type="Pfam" id="PF08241">
    <property type="entry name" value="Methyltransf_11"/>
    <property type="match status" value="1"/>
</dbReference>
<name>A0A1F8CUM9_9BACT</name>
<organism evidence="3 4">
    <name type="scientific">Candidatus Woesebacteria bacterium RIFOXYB1_FULL_38_16</name>
    <dbReference type="NCBI Taxonomy" id="1802538"/>
    <lineage>
        <taxon>Bacteria</taxon>
        <taxon>Candidatus Woeseibacteriota</taxon>
    </lineage>
</organism>
<dbReference type="InterPro" id="IPR029063">
    <property type="entry name" value="SAM-dependent_MTases_sf"/>
</dbReference>
<reference evidence="3 4" key="1">
    <citation type="journal article" date="2016" name="Nat. Commun.">
        <title>Thousands of microbial genomes shed light on interconnected biogeochemical processes in an aquifer system.</title>
        <authorList>
            <person name="Anantharaman K."/>
            <person name="Brown C.T."/>
            <person name="Hug L.A."/>
            <person name="Sharon I."/>
            <person name="Castelle C.J."/>
            <person name="Probst A.J."/>
            <person name="Thomas B.C."/>
            <person name="Singh A."/>
            <person name="Wilkins M.J."/>
            <person name="Karaoz U."/>
            <person name="Brodie E.L."/>
            <person name="Williams K.H."/>
            <person name="Hubbard S.S."/>
            <person name="Banfield J.F."/>
        </authorList>
    </citation>
    <scope>NUCLEOTIDE SEQUENCE [LARGE SCALE GENOMIC DNA]</scope>
</reference>
<dbReference type="PANTHER" id="PTHR43861:SF3">
    <property type="entry name" value="PUTATIVE (AFU_ORTHOLOGUE AFUA_2G14390)-RELATED"/>
    <property type="match status" value="1"/>
</dbReference>
<dbReference type="SUPFAM" id="SSF53335">
    <property type="entry name" value="S-adenosyl-L-methionine-dependent methyltransferases"/>
    <property type="match status" value="1"/>
</dbReference>
<keyword evidence="1" id="KW-0808">Transferase</keyword>
<evidence type="ECO:0000313" key="4">
    <source>
        <dbReference type="Proteomes" id="UP000178999"/>
    </source>
</evidence>
<accession>A0A1F8CUM9</accession>
<dbReference type="PANTHER" id="PTHR43861">
    <property type="entry name" value="TRANS-ACONITATE 2-METHYLTRANSFERASE-RELATED"/>
    <property type="match status" value="1"/>
</dbReference>
<sequence>MLFNLYKKAEQHKENNLKSALSELPANKTLLDVGCWDGQKTLIWAKANKAKTVLGIELDRNIVKQTRKRGIKTFIVDVNHEKWPLQNNSVDCVLSNLVIEHLTNVDHFIKESYRVTKKGGYTIVSTNNLASWHNIFSLIFGWAPFDMTNCSPKIWSLGNPLVLHQQEKPFYSQSYCHKCIYTTYWLKKWYELYGFKFIKVYASGYYPLPNFFGQLDKTHAAFITLVFKK</sequence>
<dbReference type="STRING" id="1802538.A2382_00630"/>
<dbReference type="EMBL" id="MGHY01000018">
    <property type="protein sequence ID" value="OGM79275.1"/>
    <property type="molecule type" value="Genomic_DNA"/>
</dbReference>
<evidence type="ECO:0000313" key="3">
    <source>
        <dbReference type="EMBL" id="OGM79275.1"/>
    </source>
</evidence>
<gene>
    <name evidence="3" type="ORF">A2382_00630</name>
</gene>